<dbReference type="PANTHER" id="PTHR43289">
    <property type="entry name" value="MITOGEN-ACTIVATED PROTEIN KINASE KINASE KINASE 20-RELATED"/>
    <property type="match status" value="1"/>
</dbReference>
<evidence type="ECO:0000259" key="8">
    <source>
        <dbReference type="PROSITE" id="PS50011"/>
    </source>
</evidence>
<dbReference type="PROSITE" id="PS00108">
    <property type="entry name" value="PROTEIN_KINASE_ST"/>
    <property type="match status" value="1"/>
</dbReference>
<dbReference type="PANTHER" id="PTHR43289:SF34">
    <property type="entry name" value="SERINE_THREONINE-PROTEIN KINASE YBDM-RELATED"/>
    <property type="match status" value="1"/>
</dbReference>
<dbReference type="Pfam" id="PF13424">
    <property type="entry name" value="TPR_12"/>
    <property type="match status" value="2"/>
</dbReference>
<dbReference type="Pfam" id="PF00069">
    <property type="entry name" value="Pkinase"/>
    <property type="match status" value="1"/>
</dbReference>
<dbReference type="SMART" id="SM00220">
    <property type="entry name" value="S_TKc"/>
    <property type="match status" value="1"/>
</dbReference>
<evidence type="ECO:0000256" key="3">
    <source>
        <dbReference type="ARBA" id="ARBA00022777"/>
    </source>
</evidence>
<feature type="repeat" description="TPR" evidence="5">
    <location>
        <begin position="538"/>
        <end position="571"/>
    </location>
</feature>
<protein>
    <submittedName>
        <fullName evidence="9">Serine/threonine-protein kinase</fullName>
        <ecNumber evidence="9">2.7.11.1</ecNumber>
    </submittedName>
</protein>
<evidence type="ECO:0000256" key="2">
    <source>
        <dbReference type="ARBA" id="ARBA00022741"/>
    </source>
</evidence>
<dbReference type="SUPFAM" id="SSF56112">
    <property type="entry name" value="Protein kinase-like (PK-like)"/>
    <property type="match status" value="1"/>
</dbReference>
<dbReference type="Gene3D" id="1.25.40.10">
    <property type="entry name" value="Tetratricopeptide repeat domain"/>
    <property type="match status" value="3"/>
</dbReference>
<keyword evidence="2 6" id="KW-0547">Nucleotide-binding</keyword>
<accession>A0ABU3BRB8</accession>
<dbReference type="InterPro" id="IPR008271">
    <property type="entry name" value="Ser/Thr_kinase_AS"/>
</dbReference>
<evidence type="ECO:0000313" key="9">
    <source>
        <dbReference type="EMBL" id="MDT0631828.1"/>
    </source>
</evidence>
<dbReference type="InterPro" id="IPR019734">
    <property type="entry name" value="TPR_rpt"/>
</dbReference>
<dbReference type="Proteomes" id="UP001267426">
    <property type="component" value="Unassembled WGS sequence"/>
</dbReference>
<name>A0ABU3BRB8_9BACT</name>
<feature type="compositionally biased region" description="Low complexity" evidence="7">
    <location>
        <begin position="331"/>
        <end position="344"/>
    </location>
</feature>
<feature type="region of interest" description="Disordered" evidence="7">
    <location>
        <begin position="325"/>
        <end position="349"/>
    </location>
</feature>
<keyword evidence="5" id="KW-0802">TPR repeat</keyword>
<dbReference type="EC" id="2.7.11.1" evidence="9"/>
<evidence type="ECO:0000256" key="6">
    <source>
        <dbReference type="PROSITE-ProRule" id="PRU10141"/>
    </source>
</evidence>
<organism evidence="9 10">
    <name type="scientific">Rubrivirga litoralis</name>
    <dbReference type="NCBI Taxonomy" id="3075598"/>
    <lineage>
        <taxon>Bacteria</taxon>
        <taxon>Pseudomonadati</taxon>
        <taxon>Rhodothermota</taxon>
        <taxon>Rhodothermia</taxon>
        <taxon>Rhodothermales</taxon>
        <taxon>Rubricoccaceae</taxon>
        <taxon>Rubrivirga</taxon>
    </lineage>
</organism>
<dbReference type="InterPro" id="IPR000719">
    <property type="entry name" value="Prot_kinase_dom"/>
</dbReference>
<dbReference type="EMBL" id="JAVRHT010000017">
    <property type="protein sequence ID" value="MDT0631828.1"/>
    <property type="molecule type" value="Genomic_DNA"/>
</dbReference>
<evidence type="ECO:0000256" key="7">
    <source>
        <dbReference type="SAM" id="MobiDB-lite"/>
    </source>
</evidence>
<dbReference type="InterPro" id="IPR011009">
    <property type="entry name" value="Kinase-like_dom_sf"/>
</dbReference>
<keyword evidence="1 9" id="KW-0808">Transferase</keyword>
<reference evidence="9 10" key="1">
    <citation type="submission" date="2023-09" db="EMBL/GenBank/DDBJ databases">
        <authorList>
            <person name="Rey-Velasco X."/>
        </authorList>
    </citation>
    <scope>NUCLEOTIDE SEQUENCE [LARGE SCALE GENOMIC DNA]</scope>
    <source>
        <strain evidence="9 10">F394</strain>
    </source>
</reference>
<feature type="domain" description="Protein kinase" evidence="8">
    <location>
        <begin position="79"/>
        <end position="389"/>
    </location>
</feature>
<dbReference type="Gene3D" id="3.30.200.20">
    <property type="entry name" value="Phosphorylase Kinase, domain 1"/>
    <property type="match status" value="1"/>
</dbReference>
<keyword evidence="4 6" id="KW-0067">ATP-binding</keyword>
<feature type="region of interest" description="Disordered" evidence="7">
    <location>
        <begin position="214"/>
        <end position="234"/>
    </location>
</feature>
<dbReference type="SUPFAM" id="SSF48452">
    <property type="entry name" value="TPR-like"/>
    <property type="match status" value="2"/>
</dbReference>
<evidence type="ECO:0000256" key="4">
    <source>
        <dbReference type="ARBA" id="ARBA00022840"/>
    </source>
</evidence>
<dbReference type="Pfam" id="PF13432">
    <property type="entry name" value="TPR_16"/>
    <property type="match status" value="1"/>
</dbReference>
<comment type="caution">
    <text evidence="9">The sequence shown here is derived from an EMBL/GenBank/DDBJ whole genome shotgun (WGS) entry which is preliminary data.</text>
</comment>
<gene>
    <name evidence="9" type="ORF">RM540_08740</name>
</gene>
<dbReference type="PROSITE" id="PS50011">
    <property type="entry name" value="PROTEIN_KINASE_DOM"/>
    <property type="match status" value="1"/>
</dbReference>
<feature type="binding site" evidence="6">
    <location>
        <position position="110"/>
    </location>
    <ligand>
        <name>ATP</name>
        <dbReference type="ChEBI" id="CHEBI:30616"/>
    </ligand>
</feature>
<feature type="repeat" description="TPR" evidence="5">
    <location>
        <begin position="740"/>
        <end position="773"/>
    </location>
</feature>
<evidence type="ECO:0000256" key="5">
    <source>
        <dbReference type="PROSITE-ProRule" id="PRU00339"/>
    </source>
</evidence>
<dbReference type="SMART" id="SM00028">
    <property type="entry name" value="TPR"/>
    <property type="match status" value="8"/>
</dbReference>
<evidence type="ECO:0000256" key="1">
    <source>
        <dbReference type="ARBA" id="ARBA00022679"/>
    </source>
</evidence>
<dbReference type="PROSITE" id="PS50005">
    <property type="entry name" value="TPR"/>
    <property type="match status" value="2"/>
</dbReference>
<keyword evidence="10" id="KW-1185">Reference proteome</keyword>
<sequence length="870" mass="93430">MTPDRWRRVSRLFDAAADIDVQDRSAYLDREVRAPDGGPDPALRAEVERLLDLDGDAGDGVPVYGDGLSLPPPERAGPWRLVERVGEGGMGEVWRAERADGAYRAEAAVKLVRPGLAPDLVARFRAERHVLARLDHPAIARLLDGGTASDGRPYLALGYVRGEPITDYCDRRQLGVAERLALFGEVCQAVAYAHRMLVVHRDIKPSNVLVEETPGADSAGAASGGGAASETSGGGAGRVKLLDFGIAKLLDEAAPFTAPVTAADRRVMTPQYAAPEQVRGEDATTATDVYGLGALLYELLTGRRPYAADGRTRAAVERAVLEATPPEPSVTTAEGGAEARAAARSTDPARLRRRLRGDLDRIVLKALRKEPERRYDGPAALARDLERHLAGLPVEARPDSVSYRARSFVRRHRQGVAATAAGVVLVAALVTGYTLRLSSARAEAEAERAASDATVDFLIGLFEEGDPLEARGDTATVYDLLDRGTAQVRAAFADHPRERGRLQVALARIHRNLGDFGRADSLYRAAGALAPTGTPLWTEAHLGLASVLKIRGDYDGAERVYRRAFAAAPPENRLHALGGLANVLRLQGDLAASDSLYALVLDARRTDGDSAHLSTDLHNVGVLRADLGRPDEGARALREALRIKEQALGPDHLHTALTLNSLAVVEQDRGRPAQAEALYRRALAVYRTHHGEAHDDVAAVRNNLGALAQEQGDLDGALREYRAALGTWRTTLGDSHPYVAIALVNIGSAYHDGGRYADAERYYQDALARDRASLGDDHVEVGVDWALLGALYHDAGRDADAEAAFREAARRFDAAYPPGHPDAVGARVGLARALDRQGRRAEVPAALRGVPPAPPGLDDETARELVRLRL</sequence>
<dbReference type="GO" id="GO:0004674">
    <property type="term" value="F:protein serine/threonine kinase activity"/>
    <property type="evidence" value="ECO:0007669"/>
    <property type="project" value="UniProtKB-EC"/>
</dbReference>
<dbReference type="CDD" id="cd14014">
    <property type="entry name" value="STKc_PknB_like"/>
    <property type="match status" value="1"/>
</dbReference>
<evidence type="ECO:0000313" key="10">
    <source>
        <dbReference type="Proteomes" id="UP001267426"/>
    </source>
</evidence>
<dbReference type="Gene3D" id="1.10.510.10">
    <property type="entry name" value="Transferase(Phosphotransferase) domain 1"/>
    <property type="match status" value="1"/>
</dbReference>
<dbReference type="InterPro" id="IPR011990">
    <property type="entry name" value="TPR-like_helical_dom_sf"/>
</dbReference>
<keyword evidence="3 9" id="KW-0418">Kinase</keyword>
<dbReference type="RefSeq" id="WP_311663178.1">
    <property type="nucleotide sequence ID" value="NZ_JAVRHT010000017.1"/>
</dbReference>
<dbReference type="InterPro" id="IPR017441">
    <property type="entry name" value="Protein_kinase_ATP_BS"/>
</dbReference>
<dbReference type="PROSITE" id="PS00107">
    <property type="entry name" value="PROTEIN_KINASE_ATP"/>
    <property type="match status" value="1"/>
</dbReference>
<proteinExistence type="predicted"/>
<feature type="compositionally biased region" description="Gly residues" evidence="7">
    <location>
        <begin position="222"/>
        <end position="234"/>
    </location>
</feature>